<dbReference type="AlphaFoldDB" id="A0A5J5GWB3"/>
<evidence type="ECO:0000313" key="1">
    <source>
        <dbReference type="EMBL" id="KAA9012287.1"/>
    </source>
</evidence>
<dbReference type="InterPro" id="IPR014962">
    <property type="entry name" value="YolD"/>
</dbReference>
<sequence length="108" mass="12744">MGDRGLMKWNGFFMPEQKELIKQAYIESLKTAKPILDEGQLHEMNDLLIKSMQDYEPIKLTLWMDGFIKDFGPVIVHKIDPYQRHLYVLYKNGKQTFHFNSLIGVIKQ</sequence>
<comment type="caution">
    <text evidence="1">The sequence shown here is derived from an EMBL/GenBank/DDBJ whole genome shotgun (WGS) entry which is preliminary data.</text>
</comment>
<dbReference type="PANTHER" id="PTHR40051:SF1">
    <property type="entry name" value="YOLD-LIKE FAMILY PROTEIN"/>
    <property type="match status" value="1"/>
</dbReference>
<dbReference type="EMBL" id="VYKL01000062">
    <property type="protein sequence ID" value="KAA9012287.1"/>
    <property type="molecule type" value="Genomic_DNA"/>
</dbReference>
<dbReference type="PANTHER" id="PTHR40051">
    <property type="entry name" value="IG HYPOTHETICAL 15966"/>
    <property type="match status" value="1"/>
</dbReference>
<dbReference type="Pfam" id="PF08863">
    <property type="entry name" value="YolD"/>
    <property type="match status" value="1"/>
</dbReference>
<proteinExistence type="predicted"/>
<gene>
    <name evidence="1" type="ORF">F4V44_25855</name>
</gene>
<evidence type="ECO:0000313" key="2">
    <source>
        <dbReference type="Proteomes" id="UP000326671"/>
    </source>
</evidence>
<dbReference type="RefSeq" id="WP_150442855.1">
    <property type="nucleotide sequence ID" value="NZ_VYKL01000062.1"/>
</dbReference>
<keyword evidence="2" id="KW-1185">Reference proteome</keyword>
<organism evidence="1 2">
    <name type="scientific">Niallia endozanthoxylica</name>
    <dbReference type="NCBI Taxonomy" id="2036016"/>
    <lineage>
        <taxon>Bacteria</taxon>
        <taxon>Bacillati</taxon>
        <taxon>Bacillota</taxon>
        <taxon>Bacilli</taxon>
        <taxon>Bacillales</taxon>
        <taxon>Bacillaceae</taxon>
        <taxon>Niallia</taxon>
    </lineage>
</organism>
<name>A0A5J5GWB3_9BACI</name>
<dbReference type="OrthoDB" id="2376882at2"/>
<dbReference type="Proteomes" id="UP000326671">
    <property type="component" value="Unassembled WGS sequence"/>
</dbReference>
<protein>
    <submittedName>
        <fullName evidence="1">YolD-like family protein</fullName>
    </submittedName>
</protein>
<accession>A0A5J5GWB3</accession>
<reference evidence="1 2" key="1">
    <citation type="submission" date="2019-09" db="EMBL/GenBank/DDBJ databases">
        <title>Whole genome sequences of isolates from the Mars Exploration Rovers.</title>
        <authorList>
            <person name="Seuylemezian A."/>
            <person name="Vaishampayan P."/>
        </authorList>
    </citation>
    <scope>NUCLEOTIDE SEQUENCE [LARGE SCALE GENOMIC DNA]</scope>
    <source>
        <strain evidence="1 2">MER_TA_151</strain>
    </source>
</reference>